<accession>A0A1M6JF03</accession>
<dbReference type="GO" id="GO:0005829">
    <property type="term" value="C:cytosol"/>
    <property type="evidence" value="ECO:0007669"/>
    <property type="project" value="TreeGrafter"/>
</dbReference>
<dbReference type="RefSeq" id="WP_073104865.1">
    <property type="nucleotide sequence ID" value="NZ_FQZY01000009.1"/>
</dbReference>
<evidence type="ECO:0000313" key="2">
    <source>
        <dbReference type="Proteomes" id="UP000184301"/>
    </source>
</evidence>
<keyword evidence="2" id="KW-1185">Reference proteome</keyword>
<protein>
    <submittedName>
        <fullName evidence="1">Rrf2 family protein</fullName>
    </submittedName>
</protein>
<dbReference type="STRING" id="1121950.SAMN02745243_00619"/>
<dbReference type="InterPro" id="IPR030489">
    <property type="entry name" value="TR_Rrf2-type_CS"/>
</dbReference>
<dbReference type="GO" id="GO:0003700">
    <property type="term" value="F:DNA-binding transcription factor activity"/>
    <property type="evidence" value="ECO:0007669"/>
    <property type="project" value="TreeGrafter"/>
</dbReference>
<dbReference type="InterPro" id="IPR036390">
    <property type="entry name" value="WH_DNA-bd_sf"/>
</dbReference>
<name>A0A1M6JF03_9FIRM</name>
<dbReference type="PROSITE" id="PS01332">
    <property type="entry name" value="HTH_RRF2_1"/>
    <property type="match status" value="1"/>
</dbReference>
<evidence type="ECO:0000313" key="1">
    <source>
        <dbReference type="EMBL" id="SHJ45283.1"/>
    </source>
</evidence>
<sequence length="138" mass="15304">MDGIYNIGVHALVYLNHKNCNLSSEELAGNICTNAARVRKVMAKLKKSGLVETKSGVDGGYRFSKEAKEVSLAKVAEALEVRFVEASWYSGDMDMECLVASGMSEIMEDIYQELDKQCKKKLETITIQDIDNQIFGGK</sequence>
<reference evidence="1 2" key="1">
    <citation type="submission" date="2016-11" db="EMBL/GenBank/DDBJ databases">
        <authorList>
            <person name="Jaros S."/>
            <person name="Januszkiewicz K."/>
            <person name="Wedrychowicz H."/>
        </authorList>
    </citation>
    <scope>NUCLEOTIDE SEQUENCE [LARGE SCALE GENOMIC DNA]</scope>
    <source>
        <strain evidence="1 2">DSM 15480</strain>
    </source>
</reference>
<proteinExistence type="predicted"/>
<dbReference type="SUPFAM" id="SSF46785">
    <property type="entry name" value="Winged helix' DNA-binding domain"/>
    <property type="match status" value="1"/>
</dbReference>
<dbReference type="OrthoDB" id="3242805at2"/>
<dbReference type="PANTHER" id="PTHR33221:SF15">
    <property type="entry name" value="HTH-TYPE TRANSCRIPTIONAL REGULATOR YWGB-RELATED"/>
    <property type="match status" value="1"/>
</dbReference>
<dbReference type="InterPro" id="IPR036388">
    <property type="entry name" value="WH-like_DNA-bd_sf"/>
</dbReference>
<organism evidence="1 2">
    <name type="scientific">Hespellia stercorisuis DSM 15480</name>
    <dbReference type="NCBI Taxonomy" id="1121950"/>
    <lineage>
        <taxon>Bacteria</taxon>
        <taxon>Bacillati</taxon>
        <taxon>Bacillota</taxon>
        <taxon>Clostridia</taxon>
        <taxon>Lachnospirales</taxon>
        <taxon>Lachnospiraceae</taxon>
        <taxon>Hespellia</taxon>
    </lineage>
</organism>
<dbReference type="AlphaFoldDB" id="A0A1M6JF03"/>
<dbReference type="Pfam" id="PF02082">
    <property type="entry name" value="Rrf2"/>
    <property type="match status" value="1"/>
</dbReference>
<gene>
    <name evidence="1" type="ORF">SAMN02745243_00619</name>
</gene>
<dbReference type="PANTHER" id="PTHR33221">
    <property type="entry name" value="WINGED HELIX-TURN-HELIX TRANSCRIPTIONAL REGULATOR, RRF2 FAMILY"/>
    <property type="match status" value="1"/>
</dbReference>
<dbReference type="Gene3D" id="1.10.10.10">
    <property type="entry name" value="Winged helix-like DNA-binding domain superfamily/Winged helix DNA-binding domain"/>
    <property type="match status" value="1"/>
</dbReference>
<dbReference type="EMBL" id="FQZY01000009">
    <property type="protein sequence ID" value="SHJ45283.1"/>
    <property type="molecule type" value="Genomic_DNA"/>
</dbReference>
<dbReference type="InterPro" id="IPR000944">
    <property type="entry name" value="Tscrpt_reg_Rrf2"/>
</dbReference>
<dbReference type="Proteomes" id="UP000184301">
    <property type="component" value="Unassembled WGS sequence"/>
</dbReference>
<dbReference type="PROSITE" id="PS51197">
    <property type="entry name" value="HTH_RRF2_2"/>
    <property type="match status" value="1"/>
</dbReference>